<protein>
    <submittedName>
        <fullName evidence="2">Uncharacterized protein</fullName>
    </submittedName>
</protein>
<proteinExistence type="predicted"/>
<dbReference type="Proteomes" id="UP000198348">
    <property type="component" value="Unassembled WGS sequence"/>
</dbReference>
<accession>A0A238YAY1</accession>
<dbReference type="EMBL" id="FZNW01000014">
    <property type="protein sequence ID" value="SNR68426.1"/>
    <property type="molecule type" value="Genomic_DNA"/>
</dbReference>
<evidence type="ECO:0000256" key="1">
    <source>
        <dbReference type="SAM" id="Phobius"/>
    </source>
</evidence>
<dbReference type="AlphaFoldDB" id="A0A238YAY1"/>
<gene>
    <name evidence="2" type="ORF">SAMN06265360_114120</name>
</gene>
<keyword evidence="1" id="KW-1133">Transmembrane helix</keyword>
<keyword evidence="3" id="KW-1185">Reference proteome</keyword>
<feature type="transmembrane region" description="Helical" evidence="1">
    <location>
        <begin position="21"/>
        <end position="41"/>
    </location>
</feature>
<organism evidence="2 3">
    <name type="scientific">Haloechinothrix alba</name>
    <dbReference type="NCBI Taxonomy" id="664784"/>
    <lineage>
        <taxon>Bacteria</taxon>
        <taxon>Bacillati</taxon>
        <taxon>Actinomycetota</taxon>
        <taxon>Actinomycetes</taxon>
        <taxon>Pseudonocardiales</taxon>
        <taxon>Pseudonocardiaceae</taxon>
        <taxon>Haloechinothrix</taxon>
    </lineage>
</organism>
<evidence type="ECO:0000313" key="2">
    <source>
        <dbReference type="EMBL" id="SNR68426.1"/>
    </source>
</evidence>
<reference evidence="2 3" key="1">
    <citation type="submission" date="2017-06" db="EMBL/GenBank/DDBJ databases">
        <authorList>
            <person name="Kim H.J."/>
            <person name="Triplett B.A."/>
        </authorList>
    </citation>
    <scope>NUCLEOTIDE SEQUENCE [LARGE SCALE GENOMIC DNA]</scope>
    <source>
        <strain evidence="2 3">DSM 45207</strain>
    </source>
</reference>
<evidence type="ECO:0000313" key="3">
    <source>
        <dbReference type="Proteomes" id="UP000198348"/>
    </source>
</evidence>
<keyword evidence="1" id="KW-0472">Membrane</keyword>
<keyword evidence="1" id="KW-0812">Transmembrane</keyword>
<name>A0A238YAY1_9PSEU</name>
<sequence length="220" mass="23314">MPTMGATVPVPGDRLGRTRTVLTHVLVLVTIVVFGLGSWWVSGRHLPLAGSVGTQSSGEAGRYPSDPLAVAEIGGAQENLERVRTVEDLHGVGMLTDEEEREYVRASTERVRLLVANFDQGKATILLARTPDAARAGEGAHALAELQRGYGFDVPVDAGAEVTAGVLPESADARPGGRAHYASGNALVRVGFRGDDSEATREKFIEVLTAQMEVLPPHAQ</sequence>